<sequence length="103" mass="12116">MELRKVPIRRVGNRSNLFMGGDRELVMLTGLIAFSLVFNAQEWRAAIIGTGLWVSALFLLRLMAKSDPQMRPVYLRHRRYKAYYAPRATPFRSNGRIQERQYR</sequence>
<evidence type="ECO:0000256" key="3">
    <source>
        <dbReference type="ARBA" id="ARBA00022989"/>
    </source>
</evidence>
<dbReference type="NCBIfam" id="NF010395">
    <property type="entry name" value="PRK13823.1"/>
    <property type="match status" value="1"/>
</dbReference>
<dbReference type="InterPro" id="IPR016704">
    <property type="entry name" value="Conjugal_tfr_TrbD"/>
</dbReference>
<dbReference type="InterPro" id="IPR007792">
    <property type="entry name" value="T4SS_VirB3/TrbD/AvhB"/>
</dbReference>
<evidence type="ECO:0000256" key="2">
    <source>
        <dbReference type="ARBA" id="ARBA00022692"/>
    </source>
</evidence>
<dbReference type="RefSeq" id="WP_074634417.1">
    <property type="nucleotide sequence ID" value="NZ_FNKY01000002.1"/>
</dbReference>
<dbReference type="Proteomes" id="UP000183471">
    <property type="component" value="Unassembled WGS sequence"/>
</dbReference>
<dbReference type="EMBL" id="FNKY01000002">
    <property type="protein sequence ID" value="SDR11146.1"/>
    <property type="molecule type" value="Genomic_DNA"/>
</dbReference>
<keyword evidence="4 5" id="KW-0472">Membrane</keyword>
<reference evidence="6 7" key="1">
    <citation type="submission" date="2016-10" db="EMBL/GenBank/DDBJ databases">
        <authorList>
            <person name="Varghese N."/>
            <person name="Submissions S."/>
        </authorList>
    </citation>
    <scope>NUCLEOTIDE SEQUENCE [LARGE SCALE GENOMIC DNA]</scope>
    <source>
        <strain evidence="6 7">Nl1</strain>
    </source>
</reference>
<feature type="transmembrane region" description="Helical" evidence="5">
    <location>
        <begin position="46"/>
        <end position="64"/>
    </location>
</feature>
<evidence type="ECO:0000256" key="4">
    <source>
        <dbReference type="ARBA" id="ARBA00023136"/>
    </source>
</evidence>
<keyword evidence="3 5" id="KW-1133">Transmembrane helix</keyword>
<name>A0ABY0TMV1_9PROT</name>
<evidence type="ECO:0000256" key="1">
    <source>
        <dbReference type="ARBA" id="ARBA00004370"/>
    </source>
</evidence>
<dbReference type="PIRSF" id="PIRSF017854">
    <property type="entry name" value="T4SS_TrbD"/>
    <property type="match status" value="1"/>
</dbReference>
<protein>
    <submittedName>
        <fullName evidence="6">Type IV secretion system protein VirB3</fullName>
    </submittedName>
</protein>
<comment type="subcellular location">
    <subcellularLocation>
        <location evidence="1">Membrane</location>
    </subcellularLocation>
</comment>
<comment type="caution">
    <text evidence="6">The sequence shown here is derived from an EMBL/GenBank/DDBJ whole genome shotgun (WGS) entry which is preliminary data.</text>
</comment>
<organism evidence="6 7">
    <name type="scientific">Nitrosospira multiformis</name>
    <dbReference type="NCBI Taxonomy" id="1231"/>
    <lineage>
        <taxon>Bacteria</taxon>
        <taxon>Pseudomonadati</taxon>
        <taxon>Pseudomonadota</taxon>
        <taxon>Betaproteobacteria</taxon>
        <taxon>Nitrosomonadales</taxon>
        <taxon>Nitrosomonadaceae</taxon>
        <taxon>Nitrosospira</taxon>
    </lineage>
</organism>
<accession>A0ABY0TMV1</accession>
<gene>
    <name evidence="6" type="ORF">SAMN05216402_3279</name>
</gene>
<evidence type="ECO:0000313" key="6">
    <source>
        <dbReference type="EMBL" id="SDR11146.1"/>
    </source>
</evidence>
<proteinExistence type="predicted"/>
<keyword evidence="7" id="KW-1185">Reference proteome</keyword>
<keyword evidence="2 5" id="KW-0812">Transmembrane</keyword>
<evidence type="ECO:0000313" key="7">
    <source>
        <dbReference type="Proteomes" id="UP000183471"/>
    </source>
</evidence>
<evidence type="ECO:0000256" key="5">
    <source>
        <dbReference type="SAM" id="Phobius"/>
    </source>
</evidence>
<dbReference type="Pfam" id="PF05101">
    <property type="entry name" value="VirB3"/>
    <property type="match status" value="1"/>
</dbReference>
<feature type="transmembrane region" description="Helical" evidence="5">
    <location>
        <begin position="21"/>
        <end position="40"/>
    </location>
</feature>